<evidence type="ECO:0000256" key="1">
    <source>
        <dbReference type="ARBA" id="ARBA00022729"/>
    </source>
</evidence>
<dbReference type="InterPro" id="IPR003760">
    <property type="entry name" value="PnrA-like"/>
</dbReference>
<sequence length="345" mass="37429">MARAQQPQRTALPSPLPIAFVYLGNPGDAGWTYAHDQGAKDAEAKFGSKVKVTRVENVPESADAERVIRDLASKGNKIIIGTSFGFQDFALKVAKNFPNTVFLQSGYKLAKNYGAFDVRMYQGAYLAGVLAGAKTKTNTLGFVASIPIPEVVRNINAYTLGARSVNPKVQTKVVWINSWYNPGKEKQAAETLIGQGADVLLQNTDSTTVLQTAQEKGVSGFGWDSDMQKFAPKAHLASVVIKWGAYYNTAVQDVMDGKWKSEHIWWGMPEKAIAMEKVNDQLLPADGIKSYEMQLAKIVGGWSPFTGPIKDQAGVVKVAAGVSLSDAELVPMNWFVEGVQGNLPK</sequence>
<accession>A0ABM5V6Y2</accession>
<protein>
    <submittedName>
        <fullName evidence="3">Membrane protein</fullName>
    </submittedName>
</protein>
<feature type="domain" description="ABC transporter substrate-binding protein PnrA-like" evidence="2">
    <location>
        <begin position="18"/>
        <end position="294"/>
    </location>
</feature>
<name>A0ABM5V6Y2_9BURK</name>
<evidence type="ECO:0000313" key="4">
    <source>
        <dbReference type="Proteomes" id="UP000063429"/>
    </source>
</evidence>
<dbReference type="Gene3D" id="3.40.50.2300">
    <property type="match status" value="2"/>
</dbReference>
<proteinExistence type="predicted"/>
<dbReference type="PANTHER" id="PTHR43208">
    <property type="entry name" value="ABC TRANSPORTER SUBSTRATE-BINDING PROTEIN"/>
    <property type="match status" value="1"/>
</dbReference>
<dbReference type="Proteomes" id="UP000063429">
    <property type="component" value="Chromosome"/>
</dbReference>
<keyword evidence="4" id="KW-1185">Reference proteome</keyword>
<organism evidence="3 4">
    <name type="scientific">Herbaspirillum hiltneri N3</name>
    <dbReference type="NCBI Taxonomy" id="1262470"/>
    <lineage>
        <taxon>Bacteria</taxon>
        <taxon>Pseudomonadati</taxon>
        <taxon>Pseudomonadota</taxon>
        <taxon>Betaproteobacteria</taxon>
        <taxon>Burkholderiales</taxon>
        <taxon>Oxalobacteraceae</taxon>
        <taxon>Herbaspirillum</taxon>
    </lineage>
</organism>
<dbReference type="InterPro" id="IPR052910">
    <property type="entry name" value="ABC-Purine-Binding"/>
</dbReference>
<dbReference type="InterPro" id="IPR028082">
    <property type="entry name" value="Peripla_BP_I"/>
</dbReference>
<dbReference type="PANTHER" id="PTHR43208:SF1">
    <property type="entry name" value="ABC TRANSPORTER SUBSTRATE-BINDING PROTEIN"/>
    <property type="match status" value="1"/>
</dbReference>
<dbReference type="SUPFAM" id="SSF53822">
    <property type="entry name" value="Periplasmic binding protein-like I"/>
    <property type="match status" value="1"/>
</dbReference>
<keyword evidence="1" id="KW-0732">Signal</keyword>
<evidence type="ECO:0000259" key="2">
    <source>
        <dbReference type="Pfam" id="PF02608"/>
    </source>
</evidence>
<dbReference type="CDD" id="cd19963">
    <property type="entry name" value="PBP1_BMP-like"/>
    <property type="match status" value="1"/>
</dbReference>
<dbReference type="EMBL" id="CP011409">
    <property type="protein sequence ID" value="AKZ65267.1"/>
    <property type="molecule type" value="Genomic_DNA"/>
</dbReference>
<evidence type="ECO:0000313" key="3">
    <source>
        <dbReference type="EMBL" id="AKZ65267.1"/>
    </source>
</evidence>
<gene>
    <name evidence="3" type="ORF">F506_09530</name>
</gene>
<dbReference type="Pfam" id="PF02608">
    <property type="entry name" value="Bmp"/>
    <property type="match status" value="1"/>
</dbReference>
<reference evidence="4" key="1">
    <citation type="journal article" date="2015" name="Genome Announc.">
        <title>Complete Genome Sequence of Herbaspirillum hiltneri N3 (DSM 17495), Isolated from Surface-Sterilized Wheat Roots.</title>
        <authorList>
            <person name="Guizelini D."/>
            <person name="Saizaki P.M."/>
            <person name="Coimbra N.A."/>
            <person name="Weiss V.A."/>
            <person name="Faoro H."/>
            <person name="Sfeir M.Z."/>
            <person name="Baura V.A."/>
            <person name="Monteiro R.A."/>
            <person name="Chubatsu L.S."/>
            <person name="Souza E.M."/>
            <person name="Cruz L.M."/>
            <person name="Pedrosa F.O."/>
            <person name="Raittz R.T."/>
            <person name="Marchaukoski J.N."/>
            <person name="Steffens M.B."/>
        </authorList>
    </citation>
    <scope>NUCLEOTIDE SEQUENCE [LARGE SCALE GENOMIC DNA]</scope>
    <source>
        <strain evidence="4">N3</strain>
    </source>
</reference>